<dbReference type="PANTHER" id="PTHR43390">
    <property type="entry name" value="SIGNAL PEPTIDASE I"/>
    <property type="match status" value="1"/>
</dbReference>
<evidence type="ECO:0000259" key="10">
    <source>
        <dbReference type="Pfam" id="PF10502"/>
    </source>
</evidence>
<evidence type="ECO:0000256" key="9">
    <source>
        <dbReference type="RuleBase" id="RU362042"/>
    </source>
</evidence>
<dbReference type="PROSITE" id="PS00760">
    <property type="entry name" value="SPASE_I_2"/>
    <property type="match status" value="1"/>
</dbReference>
<comment type="similarity">
    <text evidence="2 9">Belongs to the peptidase S26 family.</text>
</comment>
<dbReference type="AlphaFoldDB" id="A0A6P1NI53"/>
<evidence type="ECO:0000256" key="8">
    <source>
        <dbReference type="RuleBase" id="RU003993"/>
    </source>
</evidence>
<reference evidence="11 12" key="1">
    <citation type="submission" date="2020-01" db="EMBL/GenBank/DDBJ databases">
        <title>Genome sequencing of strain KACC 21507.</title>
        <authorList>
            <person name="Heo J."/>
            <person name="Kim S.-J."/>
            <person name="Kim J.-S."/>
            <person name="Hong S.-B."/>
            <person name="Kwon S.-W."/>
        </authorList>
    </citation>
    <scope>NUCLEOTIDE SEQUENCE [LARGE SCALE GENOMIC DNA]</scope>
    <source>
        <strain evidence="11 12">KACC 21507</strain>
    </source>
</reference>
<feature type="active site" evidence="7">
    <location>
        <position position="108"/>
    </location>
</feature>
<dbReference type="PANTHER" id="PTHR43390:SF1">
    <property type="entry name" value="CHLOROPLAST PROCESSING PEPTIDASE"/>
    <property type="match status" value="1"/>
</dbReference>
<comment type="subcellular location">
    <subcellularLocation>
        <location evidence="9">Membrane</location>
        <topology evidence="9">Single-pass type II membrane protein</topology>
    </subcellularLocation>
</comment>
<accession>A0A6P1NI53</accession>
<feature type="transmembrane region" description="Helical" evidence="8">
    <location>
        <begin position="19"/>
        <end position="38"/>
    </location>
</feature>
<name>A0A6P1NI53_9PROT</name>
<dbReference type="RefSeq" id="WP_160618409.1">
    <property type="nucleotide sequence ID" value="NZ_CP047652.1"/>
</dbReference>
<dbReference type="GO" id="GO:0016020">
    <property type="term" value="C:membrane"/>
    <property type="evidence" value="ECO:0007669"/>
    <property type="project" value="UniProtKB-SubCell"/>
</dbReference>
<dbReference type="CDD" id="cd06530">
    <property type="entry name" value="S26_SPase_I"/>
    <property type="match status" value="1"/>
</dbReference>
<feature type="active site" evidence="7">
    <location>
        <position position="47"/>
    </location>
</feature>
<keyword evidence="5 8" id="KW-0645">Protease</keyword>
<evidence type="ECO:0000256" key="4">
    <source>
        <dbReference type="ARBA" id="ARBA00019232"/>
    </source>
</evidence>
<evidence type="ECO:0000256" key="6">
    <source>
        <dbReference type="ARBA" id="ARBA00022801"/>
    </source>
</evidence>
<dbReference type="Proteomes" id="UP000463975">
    <property type="component" value="Chromosome"/>
</dbReference>
<evidence type="ECO:0000256" key="2">
    <source>
        <dbReference type="ARBA" id="ARBA00009370"/>
    </source>
</evidence>
<comment type="catalytic activity">
    <reaction evidence="1 8">
        <text>Cleavage of hydrophobic, N-terminal signal or leader sequences from secreted and periplasmic proteins.</text>
        <dbReference type="EC" id="3.4.21.89"/>
    </reaction>
</comment>
<dbReference type="PROSITE" id="PS00501">
    <property type="entry name" value="SPASE_I_1"/>
    <property type="match status" value="1"/>
</dbReference>
<keyword evidence="8" id="KW-0472">Membrane</keyword>
<dbReference type="Pfam" id="PF10502">
    <property type="entry name" value="Peptidase_S26"/>
    <property type="match status" value="1"/>
</dbReference>
<dbReference type="InterPro" id="IPR000223">
    <property type="entry name" value="Pept_S26A_signal_pept_1"/>
</dbReference>
<evidence type="ECO:0000313" key="11">
    <source>
        <dbReference type="EMBL" id="QHI95332.1"/>
    </source>
</evidence>
<dbReference type="InterPro" id="IPR019757">
    <property type="entry name" value="Pept_S26A_signal_pept_1_Lys-AS"/>
</dbReference>
<evidence type="ECO:0000256" key="7">
    <source>
        <dbReference type="PIRSR" id="PIRSR600223-1"/>
    </source>
</evidence>
<evidence type="ECO:0000256" key="3">
    <source>
        <dbReference type="ARBA" id="ARBA00013208"/>
    </source>
</evidence>
<dbReference type="GO" id="GO:0004252">
    <property type="term" value="F:serine-type endopeptidase activity"/>
    <property type="evidence" value="ECO:0007669"/>
    <property type="project" value="InterPro"/>
</dbReference>
<dbReference type="InterPro" id="IPR019533">
    <property type="entry name" value="Peptidase_S26"/>
</dbReference>
<dbReference type="PRINTS" id="PR00727">
    <property type="entry name" value="LEADERPTASE"/>
</dbReference>
<dbReference type="InterPro" id="IPR036286">
    <property type="entry name" value="LexA/Signal_pep-like_sf"/>
</dbReference>
<keyword evidence="8" id="KW-1133">Transmembrane helix</keyword>
<dbReference type="SUPFAM" id="SSF51306">
    <property type="entry name" value="LexA/Signal peptidase"/>
    <property type="match status" value="1"/>
</dbReference>
<protein>
    <recommendedName>
        <fullName evidence="4 8">Signal peptidase I</fullName>
        <ecNumber evidence="3 8">3.4.21.89</ecNumber>
    </recommendedName>
</protein>
<feature type="domain" description="Peptidase S26" evidence="10">
    <location>
        <begin position="18"/>
        <end position="250"/>
    </location>
</feature>
<proteinExistence type="inferred from homology"/>
<dbReference type="NCBIfam" id="TIGR02227">
    <property type="entry name" value="sigpep_I_bact"/>
    <property type="match status" value="1"/>
</dbReference>
<dbReference type="EC" id="3.4.21.89" evidence="3 8"/>
<dbReference type="EMBL" id="CP047652">
    <property type="protein sequence ID" value="QHI95332.1"/>
    <property type="molecule type" value="Genomic_DNA"/>
</dbReference>
<keyword evidence="12" id="KW-1185">Reference proteome</keyword>
<dbReference type="InterPro" id="IPR019756">
    <property type="entry name" value="Pept_S26A_signal_pept_1_Ser-AS"/>
</dbReference>
<dbReference type="Gene3D" id="2.10.109.10">
    <property type="entry name" value="Umud Fragment, subunit A"/>
    <property type="match status" value="1"/>
</dbReference>
<evidence type="ECO:0000256" key="1">
    <source>
        <dbReference type="ARBA" id="ARBA00000677"/>
    </source>
</evidence>
<dbReference type="GO" id="GO:0006465">
    <property type="term" value="P:signal peptide processing"/>
    <property type="evidence" value="ECO:0007669"/>
    <property type="project" value="InterPro"/>
</dbReference>
<evidence type="ECO:0000313" key="12">
    <source>
        <dbReference type="Proteomes" id="UP000463975"/>
    </source>
</evidence>
<dbReference type="GO" id="GO:0009003">
    <property type="term" value="F:signal peptidase activity"/>
    <property type="evidence" value="ECO:0007669"/>
    <property type="project" value="UniProtKB-EC"/>
</dbReference>
<evidence type="ECO:0000256" key="5">
    <source>
        <dbReference type="ARBA" id="ARBA00022670"/>
    </source>
</evidence>
<keyword evidence="6 8" id="KW-0378">Hydrolase</keyword>
<sequence>MSKAKNSASGKKEESLGDFIRQCLIIIVGVFFIRSLLIEPFNIPSGSMIPTLQIGDFVAVSKYSYGYSRYSFPFSLPLFEGRIFGSTPHRGDVAVFRYTQDTSIDYIKRVIGLPGDHIRLEDGKLYINDREVPRDNLGHYAVNDENDRLLSGTRYLENLPREDGKKIVKHEILKMREDDEANNTKEYVVPAGCLFMMGDDRDDSADSRFQGGRETGKCAAPAGNDFLKATDKDLGFVPTENLIGRAQRVMFSIDLKHPSWAFWYWPTEIRWGRTFHGIN</sequence>
<organism evidence="11 12">
    <name type="scientific">Aristophania vespae</name>
    <dbReference type="NCBI Taxonomy" id="2697033"/>
    <lineage>
        <taxon>Bacteria</taxon>
        <taxon>Pseudomonadati</taxon>
        <taxon>Pseudomonadota</taxon>
        <taxon>Alphaproteobacteria</taxon>
        <taxon>Acetobacterales</taxon>
        <taxon>Acetobacteraceae</taxon>
        <taxon>Aristophania</taxon>
    </lineage>
</organism>
<keyword evidence="8" id="KW-0812">Transmembrane</keyword>
<dbReference type="KEGG" id="bomb:GT348_02735"/>
<gene>
    <name evidence="11" type="primary">lepB</name>
    <name evidence="11" type="ORF">GT348_02735</name>
</gene>